<dbReference type="Gene3D" id="3.30.1460.30">
    <property type="entry name" value="YgaC/TfoX-N like chaperone"/>
    <property type="match status" value="1"/>
</dbReference>
<dbReference type="AlphaFoldDB" id="A0A4Z0WIC3"/>
<reference evidence="2 3" key="1">
    <citation type="submission" date="2019-04" db="EMBL/GenBank/DDBJ databases">
        <title>Natronospirillum operosus gen. nov., sp. nov., a haloalkaliphilic satellite isolated from decaying biomass of laboratory culture of cyanobacterium Geitlerinema sp. and proposal of Natronospirillaceae fam. nov. and Saccharospirillaceae fam. nov.</title>
        <authorList>
            <person name="Kevbrin V."/>
            <person name="Boltyanskaya Y."/>
            <person name="Koziaeva V."/>
            <person name="Grouzdev D.S."/>
            <person name="Park M."/>
            <person name="Cho J."/>
        </authorList>
    </citation>
    <scope>NUCLEOTIDE SEQUENCE [LARGE SCALE GENOMIC DNA]</scope>
    <source>
        <strain evidence="2 3">G-116</strain>
    </source>
</reference>
<proteinExistence type="predicted"/>
<name>A0A4Z0WIC3_9GAMM</name>
<dbReference type="InterPro" id="IPR047525">
    <property type="entry name" value="TfoX-like"/>
</dbReference>
<organism evidence="2 3">
    <name type="scientific">Natronospirillum operosum</name>
    <dbReference type="NCBI Taxonomy" id="2759953"/>
    <lineage>
        <taxon>Bacteria</taxon>
        <taxon>Pseudomonadati</taxon>
        <taxon>Pseudomonadota</taxon>
        <taxon>Gammaproteobacteria</taxon>
        <taxon>Oceanospirillales</taxon>
        <taxon>Natronospirillaceae</taxon>
        <taxon>Natronospirillum</taxon>
    </lineage>
</organism>
<dbReference type="Pfam" id="PF04993">
    <property type="entry name" value="TfoX_N"/>
    <property type="match status" value="1"/>
</dbReference>
<evidence type="ECO:0000259" key="1">
    <source>
        <dbReference type="Pfam" id="PF04993"/>
    </source>
</evidence>
<dbReference type="OrthoDB" id="8687154at2"/>
<dbReference type="SUPFAM" id="SSF159894">
    <property type="entry name" value="YgaC/TfoX-N like"/>
    <property type="match status" value="1"/>
</dbReference>
<dbReference type="InterPro" id="IPR007076">
    <property type="entry name" value="TfoX_N"/>
</dbReference>
<dbReference type="RefSeq" id="WP_135480074.1">
    <property type="nucleotide sequence ID" value="NZ_SRMF01000001.1"/>
</dbReference>
<protein>
    <submittedName>
        <fullName evidence="2">TfoX family protein</fullName>
    </submittedName>
</protein>
<sequence>MQEYIEHLQEVFALFGPVSARRMFGGYGLYHDGVMFGLVADSTLYLKVDAINKPDFERKGLGPFEFNKSGKLIKMSYYQAPEEIMDDLELAAQWARSAHEAALRSRLK</sequence>
<keyword evidence="3" id="KW-1185">Reference proteome</keyword>
<feature type="domain" description="TfoX N-terminal" evidence="1">
    <location>
        <begin position="11"/>
        <end position="102"/>
    </location>
</feature>
<comment type="caution">
    <text evidence="2">The sequence shown here is derived from an EMBL/GenBank/DDBJ whole genome shotgun (WGS) entry which is preliminary data.</text>
</comment>
<dbReference type="PANTHER" id="PTHR36121">
    <property type="entry name" value="PROTEIN SXY"/>
    <property type="match status" value="1"/>
</dbReference>
<dbReference type="PANTHER" id="PTHR36121:SF1">
    <property type="entry name" value="PROTEIN SXY"/>
    <property type="match status" value="1"/>
</dbReference>
<dbReference type="Proteomes" id="UP000297475">
    <property type="component" value="Unassembled WGS sequence"/>
</dbReference>
<gene>
    <name evidence="2" type="ORF">E4656_00130</name>
</gene>
<evidence type="ECO:0000313" key="3">
    <source>
        <dbReference type="Proteomes" id="UP000297475"/>
    </source>
</evidence>
<dbReference type="EMBL" id="SRMF01000001">
    <property type="protein sequence ID" value="TGG94875.1"/>
    <property type="molecule type" value="Genomic_DNA"/>
</dbReference>
<evidence type="ECO:0000313" key="2">
    <source>
        <dbReference type="EMBL" id="TGG94875.1"/>
    </source>
</evidence>
<accession>A0A4Z0WIC3</accession>